<keyword evidence="6" id="KW-0479">Metal-binding</keyword>
<feature type="non-terminal residue" evidence="12">
    <location>
        <position position="141"/>
    </location>
</feature>
<dbReference type="PANTHER" id="PTHR43518:SF1">
    <property type="entry name" value="RESPIRATORY NITRATE REDUCTASE 1 BETA CHAIN"/>
    <property type="match status" value="1"/>
</dbReference>
<feature type="domain" description="4Fe-4S ferredoxin-type" evidence="11">
    <location>
        <begin position="14"/>
        <end position="42"/>
    </location>
</feature>
<accession>X0WYN6</accession>
<comment type="caution">
    <text evidence="12">The sequence shown here is derived from an EMBL/GenBank/DDBJ whole genome shotgun (WGS) entry which is preliminary data.</text>
</comment>
<dbReference type="InterPro" id="IPR017896">
    <property type="entry name" value="4Fe4S_Fe-S-bd"/>
</dbReference>
<dbReference type="PANTHER" id="PTHR43518">
    <property type="entry name" value="NITRATE REDUCTASE BETA SUBUNIT"/>
    <property type="match status" value="1"/>
</dbReference>
<evidence type="ECO:0000256" key="5">
    <source>
        <dbReference type="ARBA" id="ARBA00022485"/>
    </source>
</evidence>
<organism evidence="12">
    <name type="scientific">marine sediment metagenome</name>
    <dbReference type="NCBI Taxonomy" id="412755"/>
    <lineage>
        <taxon>unclassified sequences</taxon>
        <taxon>metagenomes</taxon>
        <taxon>ecological metagenomes</taxon>
    </lineage>
</organism>
<evidence type="ECO:0000256" key="6">
    <source>
        <dbReference type="ARBA" id="ARBA00022723"/>
    </source>
</evidence>
<dbReference type="GO" id="GO:0051539">
    <property type="term" value="F:4 iron, 4 sulfur cluster binding"/>
    <property type="evidence" value="ECO:0007669"/>
    <property type="project" value="UniProtKB-KW"/>
</dbReference>
<gene>
    <name evidence="12" type="ORF">S01H1_73469</name>
</gene>
<evidence type="ECO:0000256" key="10">
    <source>
        <dbReference type="ARBA" id="ARBA00023014"/>
    </source>
</evidence>
<keyword evidence="9" id="KW-0408">Iron</keyword>
<evidence type="ECO:0000256" key="8">
    <source>
        <dbReference type="ARBA" id="ARBA00022982"/>
    </source>
</evidence>
<keyword evidence="7" id="KW-0677">Repeat</keyword>
<comment type="subcellular location">
    <subcellularLocation>
        <location evidence="3">Cell envelope</location>
    </subcellularLocation>
</comment>
<evidence type="ECO:0000256" key="9">
    <source>
        <dbReference type="ARBA" id="ARBA00023004"/>
    </source>
</evidence>
<dbReference type="SUPFAM" id="SSF54862">
    <property type="entry name" value="4Fe-4S ferredoxins"/>
    <property type="match status" value="1"/>
</dbReference>
<dbReference type="PROSITE" id="PS51379">
    <property type="entry name" value="4FE4S_FER_2"/>
    <property type="match status" value="1"/>
</dbReference>
<comment type="cofactor">
    <cofactor evidence="1">
        <name>[3Fe-4S] cluster</name>
        <dbReference type="ChEBI" id="CHEBI:21137"/>
    </cofactor>
</comment>
<evidence type="ECO:0000256" key="4">
    <source>
        <dbReference type="ARBA" id="ARBA00022448"/>
    </source>
</evidence>
<dbReference type="GO" id="GO:0009061">
    <property type="term" value="P:anaerobic respiration"/>
    <property type="evidence" value="ECO:0007669"/>
    <property type="project" value="TreeGrafter"/>
</dbReference>
<comment type="cofactor">
    <cofactor evidence="2">
        <name>[4Fe-4S] cluster</name>
        <dbReference type="ChEBI" id="CHEBI:49883"/>
    </cofactor>
</comment>
<dbReference type="GO" id="GO:0046872">
    <property type="term" value="F:metal ion binding"/>
    <property type="evidence" value="ECO:0007669"/>
    <property type="project" value="UniProtKB-KW"/>
</dbReference>
<evidence type="ECO:0000256" key="3">
    <source>
        <dbReference type="ARBA" id="ARBA00004196"/>
    </source>
</evidence>
<protein>
    <recommendedName>
        <fullName evidence="11">4Fe-4S ferredoxin-type domain-containing protein</fullName>
    </recommendedName>
</protein>
<sequence length="141" mass="15949">MATKGKQMTSQRQLAWVFDLNKCIGCQTCSVACKVLWAEDEGMEQMWWMTTNTQPGRGAPRDWETMGGGYKNGEPQLGHLPTAEEFGGGWDYNYDEVLRGGKGRSVHLTRINDATDGARWGPNWDEDEGGGEWPNPYYFYL</sequence>
<dbReference type="GO" id="GO:0009055">
    <property type="term" value="F:electron transfer activity"/>
    <property type="evidence" value="ECO:0007669"/>
    <property type="project" value="TreeGrafter"/>
</dbReference>
<dbReference type="GO" id="GO:0030313">
    <property type="term" value="C:cell envelope"/>
    <property type="evidence" value="ECO:0007669"/>
    <property type="project" value="UniProtKB-SubCell"/>
</dbReference>
<dbReference type="EMBL" id="BARS01049093">
    <property type="protein sequence ID" value="GAG29528.1"/>
    <property type="molecule type" value="Genomic_DNA"/>
</dbReference>
<keyword evidence="10" id="KW-0411">Iron-sulfur</keyword>
<dbReference type="GO" id="GO:0016020">
    <property type="term" value="C:membrane"/>
    <property type="evidence" value="ECO:0007669"/>
    <property type="project" value="TreeGrafter"/>
</dbReference>
<name>X0WYN6_9ZZZZ</name>
<keyword evidence="8" id="KW-0249">Electron transport</keyword>
<keyword evidence="4" id="KW-0813">Transport</keyword>
<proteinExistence type="predicted"/>
<evidence type="ECO:0000256" key="7">
    <source>
        <dbReference type="ARBA" id="ARBA00022737"/>
    </source>
</evidence>
<evidence type="ECO:0000256" key="2">
    <source>
        <dbReference type="ARBA" id="ARBA00001966"/>
    </source>
</evidence>
<dbReference type="Gene3D" id="3.30.70.20">
    <property type="match status" value="1"/>
</dbReference>
<evidence type="ECO:0000259" key="11">
    <source>
        <dbReference type="PROSITE" id="PS51379"/>
    </source>
</evidence>
<dbReference type="AlphaFoldDB" id="X0WYN6"/>
<evidence type="ECO:0000313" key="12">
    <source>
        <dbReference type="EMBL" id="GAG29528.1"/>
    </source>
</evidence>
<evidence type="ECO:0000256" key="1">
    <source>
        <dbReference type="ARBA" id="ARBA00001927"/>
    </source>
</evidence>
<reference evidence="12" key="1">
    <citation type="journal article" date="2014" name="Front. Microbiol.">
        <title>High frequency of phylogenetically diverse reductive dehalogenase-homologous genes in deep subseafloor sedimentary metagenomes.</title>
        <authorList>
            <person name="Kawai M."/>
            <person name="Futagami T."/>
            <person name="Toyoda A."/>
            <person name="Takaki Y."/>
            <person name="Nishi S."/>
            <person name="Hori S."/>
            <person name="Arai W."/>
            <person name="Tsubouchi T."/>
            <person name="Morono Y."/>
            <person name="Uchiyama I."/>
            <person name="Ito T."/>
            <person name="Fujiyama A."/>
            <person name="Inagaki F."/>
            <person name="Takami H."/>
        </authorList>
    </citation>
    <scope>NUCLEOTIDE SEQUENCE</scope>
    <source>
        <strain evidence="12">Expedition CK06-06</strain>
    </source>
</reference>
<keyword evidence="5" id="KW-0004">4Fe-4S</keyword>